<dbReference type="InterPro" id="IPR011660">
    <property type="entry name" value="VapB-like"/>
</dbReference>
<gene>
    <name evidence="1" type="ORF">A7J57_20625</name>
</gene>
<dbReference type="AlphaFoldDB" id="A0A176XH20"/>
<dbReference type="RefSeq" id="WP_063947588.1">
    <property type="nucleotide sequence ID" value="NZ_CP072309.1"/>
</dbReference>
<protein>
    <submittedName>
        <fullName evidence="1">Plasmid stabilization protein</fullName>
    </submittedName>
</protein>
<proteinExistence type="predicted"/>
<dbReference type="Proteomes" id="UP000077098">
    <property type="component" value="Unassembled WGS sequence"/>
</dbReference>
<comment type="caution">
    <text evidence="1">The sequence shown here is derived from an EMBL/GenBank/DDBJ whole genome shotgun (WGS) entry which is preliminary data.</text>
</comment>
<reference evidence="1 2" key="1">
    <citation type="submission" date="2016-05" db="EMBL/GenBank/DDBJ databases">
        <authorList>
            <person name="Lavstsen T."/>
            <person name="Jespersen J.S."/>
        </authorList>
    </citation>
    <scope>NUCLEOTIDE SEQUENCE [LARGE SCALE GENOMIC DNA]</scope>
    <source>
        <strain evidence="1 2">KCJ1736</strain>
    </source>
</reference>
<name>A0A176XH20_AGRTU</name>
<dbReference type="Pfam" id="PF07704">
    <property type="entry name" value="PSK_trans_fac"/>
    <property type="match status" value="1"/>
</dbReference>
<dbReference type="EMBL" id="LXPS01000004">
    <property type="protein sequence ID" value="OAE48943.1"/>
    <property type="molecule type" value="Genomic_DNA"/>
</dbReference>
<evidence type="ECO:0000313" key="2">
    <source>
        <dbReference type="Proteomes" id="UP000077098"/>
    </source>
</evidence>
<evidence type="ECO:0000313" key="1">
    <source>
        <dbReference type="EMBL" id="OAE48943.1"/>
    </source>
</evidence>
<accession>A0A176XH20</accession>
<organism evidence="1 2">
    <name type="scientific">Agrobacterium tumefaciens</name>
    <dbReference type="NCBI Taxonomy" id="358"/>
    <lineage>
        <taxon>Bacteria</taxon>
        <taxon>Pseudomonadati</taxon>
        <taxon>Pseudomonadota</taxon>
        <taxon>Alphaproteobacteria</taxon>
        <taxon>Hyphomicrobiales</taxon>
        <taxon>Rhizobiaceae</taxon>
        <taxon>Rhizobium/Agrobacterium group</taxon>
        <taxon>Agrobacterium</taxon>
        <taxon>Agrobacterium tumefaciens complex</taxon>
    </lineage>
</organism>
<sequence length="82" mass="9293">MVTPQLSVRSSKARDLAHKLARRENRTIADIVERALETYEAREAGREPAAKFYSRLSSQSGTDIDLDSIIDENRRPHKGVEL</sequence>